<dbReference type="SUPFAM" id="SSF50249">
    <property type="entry name" value="Nucleic acid-binding proteins"/>
    <property type="match status" value="1"/>
</dbReference>
<dbReference type="PANTHER" id="PTHR47964">
    <property type="entry name" value="ATP-DEPENDENT DNA HELICASE HOMOLOG RECG, CHLOROPLASTIC"/>
    <property type="match status" value="1"/>
</dbReference>
<keyword evidence="3 15" id="KW-0547">Nucleotide-binding</keyword>
<dbReference type="InterPro" id="IPR027417">
    <property type="entry name" value="P-loop_NTPase"/>
</dbReference>
<dbReference type="Pfam" id="PF17191">
    <property type="entry name" value="RecG_wedge"/>
    <property type="match status" value="1"/>
</dbReference>
<accession>Q1YUU6</accession>
<dbReference type="Gene3D" id="3.40.50.300">
    <property type="entry name" value="P-loop containing nucleotide triphosphate hydrolases"/>
    <property type="match status" value="2"/>
</dbReference>
<dbReference type="EMBL" id="AAPI01000001">
    <property type="protein sequence ID" value="EAS47962.1"/>
    <property type="molecule type" value="Genomic_DNA"/>
</dbReference>
<evidence type="ECO:0000313" key="18">
    <source>
        <dbReference type="EMBL" id="EAS47962.1"/>
    </source>
</evidence>
<dbReference type="InterPro" id="IPR001650">
    <property type="entry name" value="Helicase_C-like"/>
</dbReference>
<reference evidence="18 19" key="1">
    <citation type="submission" date="2006-03" db="EMBL/GenBank/DDBJ databases">
        <authorList>
            <person name="Giovannoni S.J."/>
            <person name="Cho J.-C."/>
            <person name="Ferriera S."/>
            <person name="Johnson J."/>
            <person name="Kravitz S."/>
            <person name="Halpern A."/>
            <person name="Remington K."/>
            <person name="Beeson K."/>
            <person name="Tran B."/>
            <person name="Rogers Y.-H."/>
            <person name="Friedman R."/>
            <person name="Venter J.C."/>
        </authorList>
    </citation>
    <scope>NUCLEOTIDE SEQUENCE [LARGE SCALE GENOMIC DNA]</scope>
    <source>
        <strain evidence="18 19">HTCC2207</strain>
    </source>
</reference>
<feature type="domain" description="Helicase ATP-binding" evidence="16">
    <location>
        <begin position="285"/>
        <end position="461"/>
    </location>
</feature>
<dbReference type="GO" id="GO:0016887">
    <property type="term" value="F:ATP hydrolysis activity"/>
    <property type="evidence" value="ECO:0007669"/>
    <property type="project" value="RHEA"/>
</dbReference>
<gene>
    <name evidence="18" type="ORF">GB2207_09136</name>
</gene>
<comment type="catalytic activity">
    <reaction evidence="12 15">
        <text>Couples ATP hydrolysis with the unwinding of duplex DNA by translocating in the 3'-5' direction.</text>
        <dbReference type="EC" id="5.6.2.4"/>
    </reaction>
</comment>
<dbReference type="Pfam" id="PF19833">
    <property type="entry name" value="RecG_dom3_C"/>
    <property type="match status" value="1"/>
</dbReference>
<evidence type="ECO:0000256" key="2">
    <source>
        <dbReference type="ARBA" id="ARBA00017846"/>
    </source>
</evidence>
<organism evidence="18 19">
    <name type="scientific">gamma proteobacterium HTCC2207</name>
    <dbReference type="NCBI Taxonomy" id="314287"/>
    <lineage>
        <taxon>Bacteria</taxon>
        <taxon>Pseudomonadati</taxon>
        <taxon>Pseudomonadota</taxon>
        <taxon>Gammaproteobacteria</taxon>
        <taxon>Cellvibrionales</taxon>
        <taxon>Porticoccaceae</taxon>
        <taxon>SAR92 clade</taxon>
    </lineage>
</organism>
<comment type="caution">
    <text evidence="18">The sequence shown here is derived from an EMBL/GenBank/DDBJ whole genome shotgun (WGS) entry which is preliminary data.</text>
</comment>
<dbReference type="InterPro" id="IPR004609">
    <property type="entry name" value="ATP-dep_DNA_helicase_RecG"/>
</dbReference>
<evidence type="ECO:0000256" key="14">
    <source>
        <dbReference type="ARBA" id="ARBA00048988"/>
    </source>
</evidence>
<evidence type="ECO:0000256" key="10">
    <source>
        <dbReference type="ARBA" id="ARBA00023204"/>
    </source>
</evidence>
<dbReference type="GO" id="GO:0006310">
    <property type="term" value="P:DNA recombination"/>
    <property type="evidence" value="ECO:0007669"/>
    <property type="project" value="UniProtKB-UniRule"/>
</dbReference>
<dbReference type="NCBIfam" id="TIGR00643">
    <property type="entry name" value="recG"/>
    <property type="match status" value="1"/>
</dbReference>
<dbReference type="NCBIfam" id="NF008163">
    <property type="entry name" value="PRK10917.1-1"/>
    <property type="match status" value="1"/>
</dbReference>
<dbReference type="GO" id="GO:0003677">
    <property type="term" value="F:DNA binding"/>
    <property type="evidence" value="ECO:0007669"/>
    <property type="project" value="UniProtKB-KW"/>
</dbReference>
<keyword evidence="6 15" id="KW-0347">Helicase</keyword>
<dbReference type="PROSITE" id="PS51194">
    <property type="entry name" value="HELICASE_CTER"/>
    <property type="match status" value="1"/>
</dbReference>
<evidence type="ECO:0000256" key="3">
    <source>
        <dbReference type="ARBA" id="ARBA00022741"/>
    </source>
</evidence>
<keyword evidence="7 15" id="KW-0067">ATP-binding</keyword>
<keyword evidence="8" id="KW-0238">DNA-binding</keyword>
<evidence type="ECO:0000259" key="17">
    <source>
        <dbReference type="PROSITE" id="PS51194"/>
    </source>
</evidence>
<comment type="similarity">
    <text evidence="1 15">Belongs to the helicase family. RecG subfamily.</text>
</comment>
<dbReference type="SMART" id="SM00490">
    <property type="entry name" value="HELICc"/>
    <property type="match status" value="1"/>
</dbReference>
<dbReference type="InterPro" id="IPR033454">
    <property type="entry name" value="RecG_wedge"/>
</dbReference>
<keyword evidence="5 15" id="KW-0378">Hydrolase</keyword>
<dbReference type="STRING" id="314287.GB2207_09136"/>
<proteinExistence type="inferred from homology"/>
<dbReference type="eggNOG" id="COG1200">
    <property type="taxonomic scope" value="Bacteria"/>
</dbReference>
<evidence type="ECO:0000256" key="13">
    <source>
        <dbReference type="ARBA" id="ARBA00034808"/>
    </source>
</evidence>
<evidence type="ECO:0000256" key="11">
    <source>
        <dbReference type="ARBA" id="ARBA00023235"/>
    </source>
</evidence>
<dbReference type="CDD" id="cd17992">
    <property type="entry name" value="DEXHc_RecG"/>
    <property type="match status" value="1"/>
</dbReference>
<dbReference type="AlphaFoldDB" id="Q1YUU6"/>
<evidence type="ECO:0000256" key="9">
    <source>
        <dbReference type="ARBA" id="ARBA00023172"/>
    </source>
</evidence>
<dbReference type="PROSITE" id="PS51192">
    <property type="entry name" value="HELICASE_ATP_BIND_1"/>
    <property type="match status" value="1"/>
</dbReference>
<dbReference type="GO" id="GO:0006281">
    <property type="term" value="P:DNA repair"/>
    <property type="evidence" value="ECO:0007669"/>
    <property type="project" value="UniProtKB-UniRule"/>
</dbReference>
<evidence type="ECO:0000256" key="8">
    <source>
        <dbReference type="ARBA" id="ARBA00023125"/>
    </source>
</evidence>
<evidence type="ECO:0000256" key="5">
    <source>
        <dbReference type="ARBA" id="ARBA00022801"/>
    </source>
</evidence>
<keyword evidence="11" id="KW-0413">Isomerase</keyword>
<evidence type="ECO:0000256" key="7">
    <source>
        <dbReference type="ARBA" id="ARBA00022840"/>
    </source>
</evidence>
<evidence type="ECO:0000256" key="12">
    <source>
        <dbReference type="ARBA" id="ARBA00034617"/>
    </source>
</evidence>
<dbReference type="NCBIfam" id="NF008166">
    <property type="entry name" value="PRK10917.1-4"/>
    <property type="match status" value="1"/>
</dbReference>
<evidence type="ECO:0000256" key="4">
    <source>
        <dbReference type="ARBA" id="ARBA00022763"/>
    </source>
</evidence>
<dbReference type="Pfam" id="PF00271">
    <property type="entry name" value="Helicase_C"/>
    <property type="match status" value="1"/>
</dbReference>
<dbReference type="FunFam" id="3.40.50.300:FF:000391">
    <property type="entry name" value="ATP-dependent DNA helicase RecG"/>
    <property type="match status" value="1"/>
</dbReference>
<dbReference type="Proteomes" id="UP000005555">
    <property type="component" value="Unassembled WGS sequence"/>
</dbReference>
<keyword evidence="4 15" id="KW-0227">DNA damage</keyword>
<dbReference type="InterPro" id="IPR014001">
    <property type="entry name" value="Helicase_ATP-bd"/>
</dbReference>
<evidence type="ECO:0000313" key="19">
    <source>
        <dbReference type="Proteomes" id="UP000005555"/>
    </source>
</evidence>
<dbReference type="InterPro" id="IPR012340">
    <property type="entry name" value="NA-bd_OB-fold"/>
</dbReference>
<dbReference type="CDD" id="cd04488">
    <property type="entry name" value="RecG_wedge_OBF"/>
    <property type="match status" value="1"/>
</dbReference>
<dbReference type="InterPro" id="IPR045562">
    <property type="entry name" value="RecG_dom3_C"/>
</dbReference>
<protein>
    <recommendedName>
        <fullName evidence="2 15">ATP-dependent DNA helicase RecG</fullName>
        <ecNumber evidence="13 15">5.6.2.4</ecNumber>
    </recommendedName>
</protein>
<evidence type="ECO:0000259" key="16">
    <source>
        <dbReference type="PROSITE" id="PS51192"/>
    </source>
</evidence>
<dbReference type="HOGENOM" id="CLU_005122_7_1_6"/>
<dbReference type="PANTHER" id="PTHR47964:SF1">
    <property type="entry name" value="ATP-DEPENDENT DNA HELICASE HOMOLOG RECG, CHLOROPLASTIC"/>
    <property type="match status" value="1"/>
</dbReference>
<evidence type="ECO:0000256" key="6">
    <source>
        <dbReference type="ARBA" id="ARBA00022806"/>
    </source>
</evidence>
<dbReference type="InterPro" id="IPR047112">
    <property type="entry name" value="RecG/Mfd"/>
</dbReference>
<dbReference type="GO" id="GO:0043138">
    <property type="term" value="F:3'-5' DNA helicase activity"/>
    <property type="evidence" value="ECO:0007669"/>
    <property type="project" value="UniProtKB-EC"/>
</dbReference>
<dbReference type="Gene3D" id="2.40.50.140">
    <property type="entry name" value="Nucleic acid-binding proteins"/>
    <property type="match status" value="1"/>
</dbReference>
<comment type="function">
    <text evidence="15">Plays a critical role in recombination and DNA repair. Helps process Holliday junction intermediates to mature products by catalyzing branch migration. Has replication fork regression activity, unwinds stalled or blocked replication forks to make a HJ that can be resolved. Has a DNA unwinding activity characteristic of a DNA helicase with 3'-5' polarity.</text>
</comment>
<dbReference type="Pfam" id="PF00270">
    <property type="entry name" value="DEAD"/>
    <property type="match status" value="1"/>
</dbReference>
<keyword evidence="19" id="KW-1185">Reference proteome</keyword>
<dbReference type="GO" id="GO:0005524">
    <property type="term" value="F:ATP binding"/>
    <property type="evidence" value="ECO:0007669"/>
    <property type="project" value="UniProtKB-KW"/>
</dbReference>
<keyword evidence="10 15" id="KW-0234">DNA repair</keyword>
<dbReference type="OrthoDB" id="9804325at2"/>
<dbReference type="EC" id="5.6.2.4" evidence="13 15"/>
<feature type="domain" description="Helicase C-terminal" evidence="17">
    <location>
        <begin position="494"/>
        <end position="640"/>
    </location>
</feature>
<sequence>MTSLPLHSIGVEKLRGVGPLLSAKLQKLGLYTIQDLLFHLPLRYIDRTKITAIGGVQPLTEVVIEGEVRGSDVVFGRRRSLVCRVQDHSGLITLRFFHFNQAQQQGLQPGTKVRCFGEVRRGKSGLEMYHPEYQLLNQSQPPALAETLTPIYPATEGVTQQRIRDLCGQALKLLEQQGIEDWMPAALNNGSSNYCLVDALHLLHNPPPGTALNLLAEGEHPAQQRLASEELVAHHLSLLRLRQKIQHQAAPALLPNQSATERFLAQLPFTLTGAQQRVTNEISADISQPIPMLRLIQGDVGSGKTVVAALGAVQAVANGMQAALMAPTEILAEQHRVNFESWLAPLGIRIAWLTGKFKGKGREVQLAAIADGSAQIVIGTHALFQEAVAFHNLGLTIIDEQHRFGVHQRLALRKKGAVIDAQIDEEGYGEASTPHQLIMTATPIPRTLAMSAYADLDCSVIDELPPGRKPIETVVLNDLRRNDVIERVRASCQDGRQAYWVCTLIEESDVLEAQAAEATAQELQLLLSELSIGLIHGRLKPKEKVQIMQAFKAGEINLLVATTVIEIGVDVPNASLMIIENSERLGLSQLHQLRGRVGRGTQSSHCVLLYSAPLSGNGAARLKIMRETNDGFKIAEKDLEIRGPGEVLGTRQTGDMQFRIADLQRDAHLLPEVKRMAIMLLQDYTDNVDPLIGRWLGHSEQYGQA</sequence>
<dbReference type="SUPFAM" id="SSF52540">
    <property type="entry name" value="P-loop containing nucleoside triphosphate hydrolases"/>
    <property type="match status" value="2"/>
</dbReference>
<keyword evidence="9 15" id="KW-0233">DNA recombination</keyword>
<evidence type="ECO:0000256" key="15">
    <source>
        <dbReference type="RuleBase" id="RU363016"/>
    </source>
</evidence>
<evidence type="ECO:0000256" key="1">
    <source>
        <dbReference type="ARBA" id="ARBA00007504"/>
    </source>
</evidence>
<dbReference type="InterPro" id="IPR011545">
    <property type="entry name" value="DEAD/DEAH_box_helicase_dom"/>
</dbReference>
<dbReference type="NCBIfam" id="NF008168">
    <property type="entry name" value="PRK10917.2-2"/>
    <property type="match status" value="1"/>
</dbReference>
<name>Q1YUU6_9GAMM</name>
<comment type="catalytic activity">
    <reaction evidence="14 15">
        <text>ATP + H2O = ADP + phosphate + H(+)</text>
        <dbReference type="Rhea" id="RHEA:13065"/>
        <dbReference type="ChEBI" id="CHEBI:15377"/>
        <dbReference type="ChEBI" id="CHEBI:15378"/>
        <dbReference type="ChEBI" id="CHEBI:30616"/>
        <dbReference type="ChEBI" id="CHEBI:43474"/>
        <dbReference type="ChEBI" id="CHEBI:456216"/>
        <dbReference type="EC" id="5.6.2.4"/>
    </reaction>
</comment>
<dbReference type="NCBIfam" id="NF008165">
    <property type="entry name" value="PRK10917.1-3"/>
    <property type="match status" value="1"/>
</dbReference>
<dbReference type="SMART" id="SM00487">
    <property type="entry name" value="DEXDc"/>
    <property type="match status" value="1"/>
</dbReference>